<dbReference type="Pfam" id="PF00534">
    <property type="entry name" value="Glycos_transf_1"/>
    <property type="match status" value="1"/>
</dbReference>
<dbReference type="KEGG" id="tta:Theth_1479"/>
<dbReference type="STRING" id="688269.Theth_1479"/>
<dbReference type="eggNOG" id="COG0438">
    <property type="taxonomic scope" value="Bacteria"/>
</dbReference>
<reference evidence="3 4" key="1">
    <citation type="submission" date="2010-11" db="EMBL/GenBank/DDBJ databases">
        <title>The complete genome of Thermotoga thermarum DSM 5069.</title>
        <authorList>
            <consortium name="US DOE Joint Genome Institute (JGI-PGF)"/>
            <person name="Lucas S."/>
            <person name="Copeland A."/>
            <person name="Lapidus A."/>
            <person name="Bruce D."/>
            <person name="Goodwin L."/>
            <person name="Pitluck S."/>
            <person name="Kyrpides N."/>
            <person name="Mavromatis K."/>
            <person name="Ivanova N."/>
            <person name="Zeytun A."/>
            <person name="Brettin T."/>
            <person name="Detter J.C."/>
            <person name="Tapia R."/>
            <person name="Han C."/>
            <person name="Land M."/>
            <person name="Hauser L."/>
            <person name="Markowitz V."/>
            <person name="Cheng J.-F."/>
            <person name="Hugenholtz P."/>
            <person name="Woyke T."/>
            <person name="Wu D."/>
            <person name="Spring S."/>
            <person name="Schroeder M."/>
            <person name="Brambilla E."/>
            <person name="Klenk H.-P."/>
            <person name="Eisen J.A."/>
        </authorList>
    </citation>
    <scope>NUCLEOTIDE SEQUENCE [LARGE SCALE GENOMIC DNA]</scope>
    <source>
        <strain evidence="3 4">DSM 5069</strain>
    </source>
</reference>
<feature type="domain" description="DUF3492" evidence="2">
    <location>
        <begin position="1"/>
        <end position="250"/>
    </location>
</feature>
<dbReference type="RefSeq" id="WP_013932750.1">
    <property type="nucleotide sequence ID" value="NC_015707.1"/>
</dbReference>
<sequence>MRVGLIFEGTYPYVTGGVSTWGHLLIQHLRDFEFCVIHIGDIPKEKIPKYKLPENVVEFFEFQLFAQYDFTEKRVQREFFEKLGNSIKYPFDELQISQELYKLLERYSDNDFTKVFQCDCYWSAITDFYKIYLPDESFTNYYWTVRGMLIPVVNSMTMGLPKCDLYHTVTTGYAGLCATMNSLRHKKPLILTEHGIYHRERELEILKSRWIPEAYKKGWIKLFKVMSALAYQRSNVVTTLFEKNQLFQRELCKDYSKLRVIPNGVDYIKFSSLPRKKSKKPFVAGLVGRVVEIKDIKTAVKVARYVKDRIPDFKLLIIGPTDEDEQYYRECLQLVELFKLQDTVEFTGPVDVTKYYPEIDVLLLTSVSEGQPLVILEAFSAGIPVVATDVGGCSELVYGSKEDLLAPAGVIAKPKDFVGIGEGLIKLYEDDEFRQAASRVAKQRVERRYTIERMIENYRRLYEEVSKEK</sequence>
<protein>
    <submittedName>
        <fullName evidence="3">Glycosyl transferase group 1</fullName>
    </submittedName>
</protein>
<evidence type="ECO:0000259" key="2">
    <source>
        <dbReference type="Pfam" id="PF11997"/>
    </source>
</evidence>
<dbReference type="InterPro" id="IPR001296">
    <property type="entry name" value="Glyco_trans_1"/>
</dbReference>
<dbReference type="InterPro" id="IPR047691">
    <property type="entry name" value="PelF-like"/>
</dbReference>
<gene>
    <name evidence="3" type="ORF">Theth_1479</name>
</gene>
<dbReference type="AlphaFoldDB" id="F7YUX4"/>
<dbReference type="SUPFAM" id="SSF53756">
    <property type="entry name" value="UDP-Glycosyltransferase/glycogen phosphorylase"/>
    <property type="match status" value="1"/>
</dbReference>
<feature type="domain" description="Glycosyl transferase family 1" evidence="1">
    <location>
        <begin position="276"/>
        <end position="443"/>
    </location>
</feature>
<evidence type="ECO:0000313" key="4">
    <source>
        <dbReference type="Proteomes" id="UP000006804"/>
    </source>
</evidence>
<dbReference type="GO" id="GO:0016757">
    <property type="term" value="F:glycosyltransferase activity"/>
    <property type="evidence" value="ECO:0007669"/>
    <property type="project" value="InterPro"/>
</dbReference>
<dbReference type="NCBIfam" id="NF038011">
    <property type="entry name" value="PelF"/>
    <property type="match status" value="1"/>
</dbReference>
<dbReference type="Gene3D" id="3.40.50.2000">
    <property type="entry name" value="Glycogen Phosphorylase B"/>
    <property type="match status" value="2"/>
</dbReference>
<organism evidence="3 4">
    <name type="scientific">Pseudothermotoga thermarum DSM 5069</name>
    <dbReference type="NCBI Taxonomy" id="688269"/>
    <lineage>
        <taxon>Bacteria</taxon>
        <taxon>Thermotogati</taxon>
        <taxon>Thermotogota</taxon>
        <taxon>Thermotogae</taxon>
        <taxon>Thermotogales</taxon>
        <taxon>Thermotogaceae</taxon>
        <taxon>Pseudothermotoga</taxon>
    </lineage>
</organism>
<dbReference type="HOGENOM" id="CLU_009583_32_1_0"/>
<accession>F7YUX4</accession>
<proteinExistence type="predicted"/>
<dbReference type="InterPro" id="IPR022622">
    <property type="entry name" value="DUF3492"/>
</dbReference>
<dbReference type="Proteomes" id="UP000006804">
    <property type="component" value="Chromosome"/>
</dbReference>
<evidence type="ECO:0000313" key="3">
    <source>
        <dbReference type="EMBL" id="AEH51536.1"/>
    </source>
</evidence>
<dbReference type="EMBL" id="CP002351">
    <property type="protein sequence ID" value="AEH51536.1"/>
    <property type="molecule type" value="Genomic_DNA"/>
</dbReference>
<name>F7YUX4_9THEM</name>
<dbReference type="PATRIC" id="fig|688269.3.peg.1528"/>
<keyword evidence="3" id="KW-0808">Transferase</keyword>
<dbReference type="PANTHER" id="PTHR12526">
    <property type="entry name" value="GLYCOSYLTRANSFERASE"/>
    <property type="match status" value="1"/>
</dbReference>
<keyword evidence="4" id="KW-1185">Reference proteome</keyword>
<dbReference type="Pfam" id="PF11997">
    <property type="entry name" value="DUF3492"/>
    <property type="match status" value="1"/>
</dbReference>
<dbReference type="OrthoDB" id="9772485at2"/>
<dbReference type="PANTHER" id="PTHR12526:SF608">
    <property type="entry name" value="PELF"/>
    <property type="match status" value="1"/>
</dbReference>
<evidence type="ECO:0000259" key="1">
    <source>
        <dbReference type="Pfam" id="PF00534"/>
    </source>
</evidence>